<dbReference type="SMART" id="SM00895">
    <property type="entry name" value="FCD"/>
    <property type="match status" value="1"/>
</dbReference>
<dbReference type="InterPro" id="IPR011711">
    <property type="entry name" value="GntR_C"/>
</dbReference>
<keyword evidence="6" id="KW-1185">Reference proteome</keyword>
<evidence type="ECO:0000256" key="2">
    <source>
        <dbReference type="ARBA" id="ARBA00023125"/>
    </source>
</evidence>
<evidence type="ECO:0000259" key="4">
    <source>
        <dbReference type="SMART" id="SM00895"/>
    </source>
</evidence>
<dbReference type="InterPro" id="IPR008920">
    <property type="entry name" value="TF_FadR/GntR_C"/>
</dbReference>
<dbReference type="GO" id="GO:0003677">
    <property type="term" value="F:DNA binding"/>
    <property type="evidence" value="ECO:0007669"/>
    <property type="project" value="UniProtKB-KW"/>
</dbReference>
<keyword evidence="2 5" id="KW-0238">DNA-binding</keyword>
<feature type="domain" description="GntR C-terminal" evidence="4">
    <location>
        <begin position="62"/>
        <end position="184"/>
    </location>
</feature>
<gene>
    <name evidence="5" type="ORF">JOF28_002513</name>
</gene>
<name>A0A940Q045_9MICO</name>
<proteinExistence type="predicted"/>
<protein>
    <submittedName>
        <fullName evidence="5">DNA-binding FadR family transcriptional regulator</fullName>
    </submittedName>
</protein>
<dbReference type="EMBL" id="JAFIDA010000001">
    <property type="protein sequence ID" value="MBP1327281.1"/>
    <property type="molecule type" value="Genomic_DNA"/>
</dbReference>
<sequence>MLETYGIGRGTLRESLRILELQGVISLKPGSGGGPIVQKPDSSVLASSLTLLLHYEKRPFASVVETRTVLEPAMAKFAAENASPDQLEALRLNVETVEAHLDDDVYYHRENERFHAILAEASGNSIFQYLIAAMLGILDGTTVGVTYPREVKELSNKIHRDIYDAIANRDGVRAEKLMRSHLHAHADYTATNFPASLDAPIDWMIAGG</sequence>
<dbReference type="AlphaFoldDB" id="A0A940Q045"/>
<dbReference type="PANTHER" id="PTHR43537">
    <property type="entry name" value="TRANSCRIPTIONAL REGULATOR, GNTR FAMILY"/>
    <property type="match status" value="1"/>
</dbReference>
<dbReference type="SUPFAM" id="SSF48008">
    <property type="entry name" value="GntR ligand-binding domain-like"/>
    <property type="match status" value="1"/>
</dbReference>
<dbReference type="Pfam" id="PF07729">
    <property type="entry name" value="FCD"/>
    <property type="match status" value="1"/>
</dbReference>
<reference evidence="5" key="1">
    <citation type="submission" date="2021-02" db="EMBL/GenBank/DDBJ databases">
        <title>Sequencing the genomes of 1000 actinobacteria strains.</title>
        <authorList>
            <person name="Klenk H.-P."/>
        </authorList>
    </citation>
    <scope>NUCLEOTIDE SEQUENCE</scope>
    <source>
        <strain evidence="5">DSM 22850</strain>
    </source>
</reference>
<accession>A0A940Q045</accession>
<evidence type="ECO:0000256" key="1">
    <source>
        <dbReference type="ARBA" id="ARBA00023015"/>
    </source>
</evidence>
<keyword evidence="3" id="KW-0804">Transcription</keyword>
<evidence type="ECO:0000313" key="5">
    <source>
        <dbReference type="EMBL" id="MBP1327281.1"/>
    </source>
</evidence>
<evidence type="ECO:0000313" key="6">
    <source>
        <dbReference type="Proteomes" id="UP000675163"/>
    </source>
</evidence>
<dbReference type="PANTHER" id="PTHR43537:SF5">
    <property type="entry name" value="UXU OPERON TRANSCRIPTIONAL REGULATOR"/>
    <property type="match status" value="1"/>
</dbReference>
<keyword evidence="1" id="KW-0805">Transcription regulation</keyword>
<organism evidence="5 6">
    <name type="scientific">Leucobacter exalbidus</name>
    <dbReference type="NCBI Taxonomy" id="662960"/>
    <lineage>
        <taxon>Bacteria</taxon>
        <taxon>Bacillati</taxon>
        <taxon>Actinomycetota</taxon>
        <taxon>Actinomycetes</taxon>
        <taxon>Micrococcales</taxon>
        <taxon>Microbacteriaceae</taxon>
        <taxon>Leucobacter</taxon>
    </lineage>
</organism>
<dbReference type="Proteomes" id="UP000675163">
    <property type="component" value="Unassembled WGS sequence"/>
</dbReference>
<comment type="caution">
    <text evidence="5">The sequence shown here is derived from an EMBL/GenBank/DDBJ whole genome shotgun (WGS) entry which is preliminary data.</text>
</comment>
<dbReference type="Gene3D" id="1.20.120.530">
    <property type="entry name" value="GntR ligand-binding domain-like"/>
    <property type="match status" value="1"/>
</dbReference>
<evidence type="ECO:0000256" key="3">
    <source>
        <dbReference type="ARBA" id="ARBA00023163"/>
    </source>
</evidence>